<dbReference type="InterPro" id="IPR054715">
    <property type="entry name" value="GGR_cat"/>
</dbReference>
<dbReference type="Pfam" id="PF22578">
    <property type="entry name" value="GGR_cat"/>
    <property type="match status" value="1"/>
</dbReference>
<proteinExistence type="predicted"/>
<dbReference type="Gene3D" id="3.30.9.10">
    <property type="entry name" value="D-Amino Acid Oxidase, subunit A, domain 2"/>
    <property type="match status" value="1"/>
</dbReference>
<evidence type="ECO:0000256" key="2">
    <source>
        <dbReference type="ARBA" id="ARBA00022630"/>
    </source>
</evidence>
<evidence type="ECO:0000256" key="6">
    <source>
        <dbReference type="ARBA" id="ARBA00023264"/>
    </source>
</evidence>
<accession>A0A381WXY6</accession>
<dbReference type="PRINTS" id="PR00420">
    <property type="entry name" value="RNGMNOXGNASE"/>
</dbReference>
<dbReference type="Gene3D" id="3.50.50.60">
    <property type="entry name" value="FAD/NAD(P)-binding domain"/>
    <property type="match status" value="1"/>
</dbReference>
<evidence type="ECO:0000256" key="4">
    <source>
        <dbReference type="ARBA" id="ARBA00023098"/>
    </source>
</evidence>
<dbReference type="PANTHER" id="PTHR42685">
    <property type="entry name" value="GERANYLGERANYL DIPHOSPHATE REDUCTASE"/>
    <property type="match status" value="1"/>
</dbReference>
<evidence type="ECO:0000256" key="5">
    <source>
        <dbReference type="ARBA" id="ARBA00023209"/>
    </source>
</evidence>
<sequence length="393" mass="43008">MWRQRKFDLIVVGGGPAGTTAARYAAKAGINVLLLEKDRDIGVPVRCGEAASDEGLRIFVEPDPRWIKSVITKLRLISPNGQTIDVDLKQKGYILDRRIFDYDLAQYAAVEGAQIVCKAYVDGLLFDGDKVSGVKGEYLGEPFEVKSKLVIGADGVESRVGRWAGLNTVVKMKDMESAIQKTISGIEVNEHRFDFYMSREWAPGGYLWIFPKGPNAANIGLAVSGKYSRFRSAQRYLDDFLQKTFPDGSVVSSTVGGVPCDKTLKKFVSDGLMLAGDAAHMVNPVTGGGIVPGMRGGMLAGETAAEAIKEGDTSEKYLNRYAKKWHKVGGRNHERFYSIKETVSKLTDDELNSIADAVGKIPPNDRTIAKVFRNAIYKKPSLIVDVMKVFAGV</sequence>
<name>A0A381WXY6_9ZZZZ</name>
<keyword evidence="3" id="KW-0560">Oxidoreductase</keyword>
<reference evidence="8" key="1">
    <citation type="submission" date="2018-05" db="EMBL/GenBank/DDBJ databases">
        <authorList>
            <person name="Lanie J.A."/>
            <person name="Ng W.-L."/>
            <person name="Kazmierczak K.M."/>
            <person name="Andrzejewski T.M."/>
            <person name="Davidsen T.M."/>
            <person name="Wayne K.J."/>
            <person name="Tettelin H."/>
            <person name="Glass J.I."/>
            <person name="Rusch D."/>
            <person name="Podicherti R."/>
            <person name="Tsui H.-C.T."/>
            <person name="Winkler M.E."/>
        </authorList>
    </citation>
    <scope>NUCLEOTIDE SEQUENCE</scope>
</reference>
<dbReference type="EMBL" id="UINC01013228">
    <property type="protein sequence ID" value="SVA57300.1"/>
    <property type="molecule type" value="Genomic_DNA"/>
</dbReference>
<dbReference type="PANTHER" id="PTHR42685:SF18">
    <property type="entry name" value="DIGERANYLGERANYLGLYCEROPHOSPHOLIPID REDUCTASE"/>
    <property type="match status" value="1"/>
</dbReference>
<dbReference type="NCBIfam" id="TIGR02032">
    <property type="entry name" value="GG-red-SF"/>
    <property type="match status" value="1"/>
</dbReference>
<dbReference type="SUPFAM" id="SSF51905">
    <property type="entry name" value="FAD/NAD(P)-binding domain"/>
    <property type="match status" value="1"/>
</dbReference>
<organism evidence="8">
    <name type="scientific">marine metagenome</name>
    <dbReference type="NCBI Taxonomy" id="408172"/>
    <lineage>
        <taxon>unclassified sequences</taxon>
        <taxon>metagenomes</taxon>
        <taxon>ecological metagenomes</taxon>
    </lineage>
</organism>
<protein>
    <recommendedName>
        <fullName evidence="7">Digeranylgeranylglycerophospholipid reductase catalytic domain-containing protein</fullName>
    </recommendedName>
</protein>
<keyword evidence="1" id="KW-0444">Lipid biosynthesis</keyword>
<evidence type="ECO:0000256" key="1">
    <source>
        <dbReference type="ARBA" id="ARBA00022516"/>
    </source>
</evidence>
<dbReference type="InterPro" id="IPR050407">
    <property type="entry name" value="Geranylgeranyl_reductase"/>
</dbReference>
<evidence type="ECO:0000313" key="8">
    <source>
        <dbReference type="EMBL" id="SVA57300.1"/>
    </source>
</evidence>
<keyword evidence="6" id="KW-1208">Phospholipid metabolism</keyword>
<dbReference type="Pfam" id="PF13450">
    <property type="entry name" value="NAD_binding_8"/>
    <property type="match status" value="1"/>
</dbReference>
<evidence type="ECO:0000259" key="7">
    <source>
        <dbReference type="Pfam" id="PF22578"/>
    </source>
</evidence>
<keyword evidence="4" id="KW-0443">Lipid metabolism</keyword>
<dbReference type="GO" id="GO:0008654">
    <property type="term" value="P:phospholipid biosynthetic process"/>
    <property type="evidence" value="ECO:0007669"/>
    <property type="project" value="UniProtKB-KW"/>
</dbReference>
<evidence type="ECO:0000256" key="3">
    <source>
        <dbReference type="ARBA" id="ARBA00023002"/>
    </source>
</evidence>
<dbReference type="InterPro" id="IPR011777">
    <property type="entry name" value="Geranylgeranyl_Rdtase_fam"/>
</dbReference>
<keyword evidence="5" id="KW-0594">Phospholipid biosynthesis</keyword>
<gene>
    <name evidence="8" type="ORF">METZ01_LOCUS110154</name>
</gene>
<feature type="domain" description="Digeranylgeranylglycerophospholipid reductase catalytic" evidence="7">
    <location>
        <begin position="174"/>
        <end position="258"/>
    </location>
</feature>
<dbReference type="GO" id="GO:0016628">
    <property type="term" value="F:oxidoreductase activity, acting on the CH-CH group of donors, NAD or NADP as acceptor"/>
    <property type="evidence" value="ECO:0007669"/>
    <property type="project" value="InterPro"/>
</dbReference>
<dbReference type="InterPro" id="IPR036188">
    <property type="entry name" value="FAD/NAD-bd_sf"/>
</dbReference>
<dbReference type="AlphaFoldDB" id="A0A381WXY6"/>
<keyword evidence="2" id="KW-0285">Flavoprotein</keyword>